<dbReference type="AlphaFoldDB" id="A0A150WGE6"/>
<keyword evidence="4 7" id="KW-0408">Iron</keyword>
<sequence>MFQLSEQGLAEVKKELNRYEAKDSAIIPSLYIAQKENNGFVTAEMITYLSKVMDIPEARINEVFKFYTMFNQKPVGKYHVQVCTNISCALEGGREMASHICHELGVKYGEVTSDGRFTVSKVECLGSCGTAPMMQVNDTYHEKLTPESAMNLLRGMK</sequence>
<feature type="binding site" evidence="7">
    <location>
        <position position="88"/>
    </location>
    <ligand>
        <name>[2Fe-2S] cluster</name>
        <dbReference type="ChEBI" id="CHEBI:190135"/>
    </ligand>
</feature>
<evidence type="ECO:0000256" key="3">
    <source>
        <dbReference type="ARBA" id="ARBA00022723"/>
    </source>
</evidence>
<dbReference type="OrthoDB" id="5292828at2"/>
<dbReference type="GO" id="GO:0051537">
    <property type="term" value="F:2 iron, 2 sulfur cluster binding"/>
    <property type="evidence" value="ECO:0007669"/>
    <property type="project" value="UniProtKB-KW"/>
</dbReference>
<dbReference type="PIRSF" id="PIRSF000216">
    <property type="entry name" value="NADH_DH_24kDa"/>
    <property type="match status" value="1"/>
</dbReference>
<dbReference type="Proteomes" id="UP000075799">
    <property type="component" value="Unassembled WGS sequence"/>
</dbReference>
<comment type="cofactor">
    <cofactor evidence="7">
        <name>[2Fe-2S] cluster</name>
        <dbReference type="ChEBI" id="CHEBI:190135"/>
    </cofactor>
    <text evidence="7">Binds 1 [2Fe-2S] cluster.</text>
</comment>
<evidence type="ECO:0000313" key="10">
    <source>
        <dbReference type="Proteomes" id="UP000075391"/>
    </source>
</evidence>
<evidence type="ECO:0000256" key="2">
    <source>
        <dbReference type="ARBA" id="ARBA00022714"/>
    </source>
</evidence>
<evidence type="ECO:0000256" key="1">
    <source>
        <dbReference type="ARBA" id="ARBA00010643"/>
    </source>
</evidence>
<feature type="binding site" evidence="7">
    <location>
        <position position="124"/>
    </location>
    <ligand>
        <name>[2Fe-2S] cluster</name>
        <dbReference type="ChEBI" id="CHEBI:190135"/>
    </ligand>
</feature>
<comment type="caution">
    <text evidence="8">The sequence shown here is derived from an EMBL/GenBank/DDBJ whole genome shotgun (WGS) entry which is preliminary data.</text>
</comment>
<evidence type="ECO:0000313" key="11">
    <source>
        <dbReference type="Proteomes" id="UP000075799"/>
    </source>
</evidence>
<dbReference type="GO" id="GO:0003954">
    <property type="term" value="F:NADH dehydrogenase activity"/>
    <property type="evidence" value="ECO:0007669"/>
    <property type="project" value="TreeGrafter"/>
</dbReference>
<dbReference type="SUPFAM" id="SSF52833">
    <property type="entry name" value="Thioredoxin-like"/>
    <property type="match status" value="1"/>
</dbReference>
<evidence type="ECO:0000256" key="7">
    <source>
        <dbReference type="PIRSR" id="PIRSR000216-1"/>
    </source>
</evidence>
<evidence type="ECO:0000313" key="9">
    <source>
        <dbReference type="EMBL" id="KYG68237.1"/>
    </source>
</evidence>
<feature type="binding site" evidence="7">
    <location>
        <position position="128"/>
    </location>
    <ligand>
        <name>[2Fe-2S] cluster</name>
        <dbReference type="ChEBI" id="CHEBI:190135"/>
    </ligand>
</feature>
<proteinExistence type="inferred from homology"/>
<keyword evidence="2 7" id="KW-0001">2Fe-2S</keyword>
<accession>A0A150WGE6</accession>
<dbReference type="Gene3D" id="3.40.30.10">
    <property type="entry name" value="Glutaredoxin"/>
    <property type="match status" value="1"/>
</dbReference>
<dbReference type="Gene3D" id="1.10.10.1590">
    <property type="entry name" value="NADH-quinone oxidoreductase subunit E"/>
    <property type="match status" value="1"/>
</dbReference>
<dbReference type="CDD" id="cd03064">
    <property type="entry name" value="TRX_Fd_NuoE"/>
    <property type="match status" value="1"/>
</dbReference>
<organism evidence="8 10">
    <name type="scientific">Bdellovibrio bacteriovorus</name>
    <dbReference type="NCBI Taxonomy" id="959"/>
    <lineage>
        <taxon>Bacteria</taxon>
        <taxon>Pseudomonadati</taxon>
        <taxon>Bdellovibrionota</taxon>
        <taxon>Bdellovibrionia</taxon>
        <taxon>Bdellovibrionales</taxon>
        <taxon>Pseudobdellovibrionaceae</taxon>
        <taxon>Bdellovibrio</taxon>
    </lineage>
</organism>
<keyword evidence="5 7" id="KW-0411">Iron-sulfur</keyword>
<dbReference type="PANTHER" id="PTHR10371:SF3">
    <property type="entry name" value="NADH DEHYDROGENASE [UBIQUINONE] FLAVOPROTEIN 2, MITOCHONDRIAL"/>
    <property type="match status" value="1"/>
</dbReference>
<dbReference type="FunFam" id="1.10.10.1590:FF:000001">
    <property type="entry name" value="NADH-quinone oxidoreductase subunit E"/>
    <property type="match status" value="1"/>
</dbReference>
<dbReference type="InterPro" id="IPR041921">
    <property type="entry name" value="NuoE_N"/>
</dbReference>
<protein>
    <submittedName>
        <fullName evidence="8">NADH dehydrogenase</fullName>
    </submittedName>
</protein>
<feature type="binding site" evidence="7">
    <location>
        <position position="83"/>
    </location>
    <ligand>
        <name>[2Fe-2S] cluster</name>
        <dbReference type="ChEBI" id="CHEBI:190135"/>
    </ligand>
</feature>
<evidence type="ECO:0000313" key="8">
    <source>
        <dbReference type="EMBL" id="KYG62050.1"/>
    </source>
</evidence>
<comment type="cofactor">
    <cofactor evidence="6">
        <name>[2Fe-2S] cluster</name>
        <dbReference type="ChEBI" id="CHEBI:190135"/>
    </cofactor>
</comment>
<evidence type="ECO:0000256" key="6">
    <source>
        <dbReference type="ARBA" id="ARBA00034078"/>
    </source>
</evidence>
<dbReference type="RefSeq" id="WP_063204934.1">
    <property type="nucleotide sequence ID" value="NZ_CP168967.1"/>
</dbReference>
<dbReference type="PANTHER" id="PTHR10371">
    <property type="entry name" value="NADH DEHYDROGENASE UBIQUINONE FLAVOPROTEIN 2, MITOCHONDRIAL"/>
    <property type="match status" value="1"/>
</dbReference>
<dbReference type="GO" id="GO:0046872">
    <property type="term" value="F:metal ion binding"/>
    <property type="evidence" value="ECO:0007669"/>
    <property type="project" value="UniProtKB-KW"/>
</dbReference>
<dbReference type="Pfam" id="PF01257">
    <property type="entry name" value="2Fe-2S_thioredx"/>
    <property type="match status" value="1"/>
</dbReference>
<dbReference type="InterPro" id="IPR042128">
    <property type="entry name" value="NuoE_dom"/>
</dbReference>
<dbReference type="EMBL" id="LUKD01000001">
    <property type="protein sequence ID" value="KYG68237.1"/>
    <property type="molecule type" value="Genomic_DNA"/>
</dbReference>
<evidence type="ECO:0000256" key="5">
    <source>
        <dbReference type="ARBA" id="ARBA00023014"/>
    </source>
</evidence>
<reference evidence="10 11" key="1">
    <citation type="submission" date="2016-03" db="EMBL/GenBank/DDBJ databases">
        <authorList>
            <person name="Ploux O."/>
        </authorList>
    </citation>
    <scope>NUCLEOTIDE SEQUENCE [LARGE SCALE GENOMIC DNA]</scope>
    <source>
        <strain evidence="8 10">BER2</strain>
        <strain evidence="9 11">EC13</strain>
    </source>
</reference>
<dbReference type="InterPro" id="IPR036249">
    <property type="entry name" value="Thioredoxin-like_sf"/>
</dbReference>
<evidence type="ECO:0000256" key="4">
    <source>
        <dbReference type="ARBA" id="ARBA00023004"/>
    </source>
</evidence>
<comment type="similarity">
    <text evidence="1">Belongs to the complex I 24 kDa subunit family.</text>
</comment>
<dbReference type="PROSITE" id="PS01099">
    <property type="entry name" value="COMPLEX1_24K"/>
    <property type="match status" value="1"/>
</dbReference>
<name>A0A150WGE6_BDEBC</name>
<dbReference type="EMBL" id="LUKF01000016">
    <property type="protein sequence ID" value="KYG62050.1"/>
    <property type="molecule type" value="Genomic_DNA"/>
</dbReference>
<keyword evidence="3 7" id="KW-0479">Metal-binding</keyword>
<dbReference type="InterPro" id="IPR002023">
    <property type="entry name" value="NuoE-like"/>
</dbReference>
<gene>
    <name evidence="8" type="ORF">AZI85_07560</name>
    <name evidence="9" type="ORF">AZI87_02985</name>
</gene>
<dbReference type="Proteomes" id="UP000075391">
    <property type="component" value="Unassembled WGS sequence"/>
</dbReference>
<dbReference type="NCBIfam" id="TIGR01958">
    <property type="entry name" value="nuoE_fam"/>
    <property type="match status" value="1"/>
</dbReference>